<name>A0A1W6NZR6_9RHOB</name>
<dbReference type="STRING" id="92947.BVG79_01358"/>
<dbReference type="OrthoDB" id="7192657at2"/>
<protein>
    <submittedName>
        <fullName evidence="2">Uncharacterized protein</fullName>
    </submittedName>
</protein>
<feature type="region of interest" description="Disordered" evidence="1">
    <location>
        <begin position="1"/>
        <end position="22"/>
    </location>
</feature>
<dbReference type="Proteomes" id="UP000242447">
    <property type="component" value="Chromosome"/>
</dbReference>
<dbReference type="KEGG" id="kro:BVG79_01358"/>
<evidence type="ECO:0000256" key="1">
    <source>
        <dbReference type="SAM" id="MobiDB-lite"/>
    </source>
</evidence>
<organism evidence="2 3">
    <name type="scientific">Ketogulonicigenium robustum</name>
    <dbReference type="NCBI Taxonomy" id="92947"/>
    <lineage>
        <taxon>Bacteria</taxon>
        <taxon>Pseudomonadati</taxon>
        <taxon>Pseudomonadota</taxon>
        <taxon>Alphaproteobacteria</taxon>
        <taxon>Rhodobacterales</taxon>
        <taxon>Roseobacteraceae</taxon>
        <taxon>Ketogulonicigenium</taxon>
    </lineage>
</organism>
<dbReference type="EMBL" id="CP019937">
    <property type="protein sequence ID" value="ARO14704.1"/>
    <property type="molecule type" value="Genomic_DNA"/>
</dbReference>
<evidence type="ECO:0000313" key="3">
    <source>
        <dbReference type="Proteomes" id="UP000242447"/>
    </source>
</evidence>
<accession>A0A1W6NZR6</accession>
<evidence type="ECO:0000313" key="2">
    <source>
        <dbReference type="EMBL" id="ARO14704.1"/>
    </source>
</evidence>
<dbReference type="InterPro" id="IPR025227">
    <property type="entry name" value="DUF4169"/>
</dbReference>
<gene>
    <name evidence="2" type="ORF">BVG79_01358</name>
</gene>
<keyword evidence="3" id="KW-1185">Reference proteome</keyword>
<reference evidence="2 3" key="1">
    <citation type="submission" date="2017-02" db="EMBL/GenBank/DDBJ databases">
        <title>Ketogulonicigenium robustum SPU B003 Genome sequencing and assembly.</title>
        <authorList>
            <person name="Li Y."/>
            <person name="Liu L."/>
            <person name="Wang C."/>
            <person name="Zhang M."/>
            <person name="Zhang T."/>
            <person name="Zhang Y."/>
        </authorList>
    </citation>
    <scope>NUCLEOTIDE SEQUENCE [LARGE SCALE GENOMIC DNA]</scope>
    <source>
        <strain evidence="2 3">SPU_B003</strain>
    </source>
</reference>
<dbReference type="AlphaFoldDB" id="A0A1W6NZR6"/>
<dbReference type="RefSeq" id="WP_085786204.1">
    <property type="nucleotide sequence ID" value="NZ_CP019937.1"/>
</dbReference>
<sequence length="59" mass="6738">MAEVVNLNKARKDRARAEEKMRADQNAVKFGRTKVQRAIEATAREKAKQALDQAKRDEP</sequence>
<proteinExistence type="predicted"/>
<dbReference type="Pfam" id="PF13770">
    <property type="entry name" value="DUF4169"/>
    <property type="match status" value="1"/>
</dbReference>